<organism evidence="3 4">
    <name type="scientific">Desulforamulus hydrothermalis Lam5 = DSM 18033</name>
    <dbReference type="NCBI Taxonomy" id="1121428"/>
    <lineage>
        <taxon>Bacteria</taxon>
        <taxon>Bacillati</taxon>
        <taxon>Bacillota</taxon>
        <taxon>Clostridia</taxon>
        <taxon>Eubacteriales</taxon>
        <taxon>Peptococcaceae</taxon>
        <taxon>Desulforamulus</taxon>
    </lineage>
</organism>
<dbReference type="EMBL" id="CAOS01000003">
    <property type="protein sequence ID" value="CCO07479.1"/>
    <property type="molecule type" value="Genomic_DNA"/>
</dbReference>
<feature type="transmembrane region" description="Helical" evidence="1">
    <location>
        <begin position="221"/>
        <end position="242"/>
    </location>
</feature>
<evidence type="ECO:0000313" key="4">
    <source>
        <dbReference type="Proteomes" id="UP000009315"/>
    </source>
</evidence>
<gene>
    <name evidence="3" type="ORF">DESHY_110423</name>
</gene>
<evidence type="ECO:0000313" key="3">
    <source>
        <dbReference type="EMBL" id="CCO07479.1"/>
    </source>
</evidence>
<keyword evidence="4" id="KW-1185">Reference proteome</keyword>
<keyword evidence="1" id="KW-0472">Membrane</keyword>
<comment type="caution">
    <text evidence="3">The sequence shown here is derived from an EMBL/GenBank/DDBJ whole genome shotgun (WGS) entry which is preliminary data.</text>
</comment>
<dbReference type="OrthoDB" id="1721463at2"/>
<feature type="chain" id="PRO_5010284886" description="Transmembrane protein (Alph_Pro_TM)" evidence="2">
    <location>
        <begin position="22"/>
        <end position="267"/>
    </location>
</feature>
<dbReference type="Proteomes" id="UP000009315">
    <property type="component" value="Unassembled WGS sequence"/>
</dbReference>
<reference evidence="3 4" key="1">
    <citation type="journal article" date="2013" name="Genome Announc.">
        <title>Genome Sequence of the Sulfate-Reducing Bacterium Desulfotomaculum hydrothermale Lam5(T).</title>
        <authorList>
            <person name="Amin O."/>
            <person name="Fardeau M.L."/>
            <person name="Valette O."/>
            <person name="Hirschler-Rea A."/>
            <person name="Barbe V."/>
            <person name="Medigue C."/>
            <person name="Vacherie B."/>
            <person name="Ollivier B."/>
            <person name="Bertin P.N."/>
            <person name="Dolla A."/>
        </authorList>
    </citation>
    <scope>NUCLEOTIDE SEQUENCE [LARGE SCALE GENOMIC DNA]</scope>
    <source>
        <strain evidence="4">Lam5 / DSM 18033</strain>
    </source>
</reference>
<dbReference type="Pfam" id="PF09608">
    <property type="entry name" value="Alph_Pro_TM"/>
    <property type="match status" value="1"/>
</dbReference>
<dbReference type="AlphaFoldDB" id="K8DXU7"/>
<dbReference type="STRING" id="1121428.DESHY_110423"/>
<keyword evidence="1" id="KW-1133">Transmembrane helix</keyword>
<keyword evidence="1" id="KW-0812">Transmembrane</keyword>
<evidence type="ECO:0008006" key="5">
    <source>
        <dbReference type="Google" id="ProtNLM"/>
    </source>
</evidence>
<evidence type="ECO:0000256" key="2">
    <source>
        <dbReference type="SAM" id="SignalP"/>
    </source>
</evidence>
<evidence type="ECO:0000256" key="1">
    <source>
        <dbReference type="SAM" id="Phobius"/>
    </source>
</evidence>
<protein>
    <recommendedName>
        <fullName evidence="5">Transmembrane protein (Alph_Pro_TM)</fullName>
    </recommendedName>
</protein>
<dbReference type="InterPro" id="IPR019088">
    <property type="entry name" value="CHP02186-rel_TM"/>
</dbReference>
<accession>K8DXU7</accession>
<feature type="signal peptide" evidence="2">
    <location>
        <begin position="1"/>
        <end position="21"/>
    </location>
</feature>
<dbReference type="RefSeq" id="WP_008410363.1">
    <property type="nucleotide sequence ID" value="NZ_CAOS01000003.1"/>
</dbReference>
<keyword evidence="2" id="KW-0732">Signal</keyword>
<proteinExistence type="predicted"/>
<name>K8DXU7_9FIRM</name>
<sequence length="267" mass="30007">MKVAAILGLTLSLIFPLVAWAADITCQLSEKEIDVGLHPARETVTVFGEAPAGMPVVIKVTAPARLVLVTLYPNSSLIKCNEAEVQGLPGYYQVLTSVPSEQINQKYWPMLGLDPSYKHLLPGVWVRMRQDIQEVYQKNQQDYINLAVKIKEEKDLFAIRQGVVKRNGRHYWASIPLVEGMPLGQLHVTVTALEHDQPITSEPQTLMLKPSSLLNLGSQELSISAVMVISLFMVPVILLTAAQVLEMVEYRREQERRARLLREICQR</sequence>